<organism evidence="9 10">
    <name type="scientific">Podospora fimiseda</name>
    <dbReference type="NCBI Taxonomy" id="252190"/>
    <lineage>
        <taxon>Eukaryota</taxon>
        <taxon>Fungi</taxon>
        <taxon>Dikarya</taxon>
        <taxon>Ascomycota</taxon>
        <taxon>Pezizomycotina</taxon>
        <taxon>Sordariomycetes</taxon>
        <taxon>Sordariomycetidae</taxon>
        <taxon>Sordariales</taxon>
        <taxon>Podosporaceae</taxon>
        <taxon>Podospora</taxon>
    </lineage>
</organism>
<dbReference type="InterPro" id="IPR013083">
    <property type="entry name" value="Znf_RING/FYVE/PHD"/>
</dbReference>
<dbReference type="InterPro" id="IPR031127">
    <property type="entry name" value="E3_UB_ligase_RBR"/>
</dbReference>
<dbReference type="GO" id="GO:0008270">
    <property type="term" value="F:zinc ion binding"/>
    <property type="evidence" value="ECO:0007669"/>
    <property type="project" value="UniProtKB-KW"/>
</dbReference>
<sequence length="417" mass="47448">MSVDLAIFKAPTDDALWPVLARINSQFQKERSVNGKLPSCVACQDASTTSWVGGKRTTRSTLWSHARCGSGHGQTGYIYDPANPETSGGLCYRCDKLLLKALLTGKFRCSRDGCRRRVGINEAILRKHIVDTPDLKRALEMIEASKTLDCIVHMDTVKYTTNKPPSSNCKHDQNVCDLCLRTDFESKIQRGPLGAFVCPDLECKEKVPANSVREVIGSKHRYGMKLALLYAQQSSTLEWCKCGRAGQLDDRSTVVWKCTNSKCRRLNCRTCGDLAFDNCFHMRAADETLRRKWENMRDSAKQAVERKRIELREKKQQTQELMMRTTKLCPKRRCGIRIERKSGCAHISCPSCRTEFCWVYKVIWVPGIRHLNTCPMGRYKIIALSQLDKRDYADGWQDDGKYDSSRDEGLYVGGDDW</sequence>
<accession>A0AAN7BIT8</accession>
<dbReference type="PANTHER" id="PTHR11685">
    <property type="entry name" value="RBR FAMILY RING FINGER AND IBR DOMAIN-CONTAINING"/>
    <property type="match status" value="1"/>
</dbReference>
<dbReference type="EMBL" id="MU865404">
    <property type="protein sequence ID" value="KAK4224096.1"/>
    <property type="molecule type" value="Genomic_DNA"/>
</dbReference>
<evidence type="ECO:0000256" key="1">
    <source>
        <dbReference type="ARBA" id="ARBA00022679"/>
    </source>
</evidence>
<keyword evidence="6" id="KW-0862">Zinc</keyword>
<evidence type="ECO:0000256" key="5">
    <source>
        <dbReference type="ARBA" id="ARBA00022786"/>
    </source>
</evidence>
<dbReference type="AlphaFoldDB" id="A0AAN7BIT8"/>
<dbReference type="CDD" id="cd20336">
    <property type="entry name" value="Rcat_RBR"/>
    <property type="match status" value="1"/>
</dbReference>
<dbReference type="GO" id="GO:0016567">
    <property type="term" value="P:protein ubiquitination"/>
    <property type="evidence" value="ECO:0007669"/>
    <property type="project" value="InterPro"/>
</dbReference>
<evidence type="ECO:0000313" key="10">
    <source>
        <dbReference type="Proteomes" id="UP001301958"/>
    </source>
</evidence>
<dbReference type="InterPro" id="IPR044066">
    <property type="entry name" value="TRIAD_supradom"/>
</dbReference>
<evidence type="ECO:0000259" key="8">
    <source>
        <dbReference type="PROSITE" id="PS51873"/>
    </source>
</evidence>
<evidence type="ECO:0000256" key="7">
    <source>
        <dbReference type="SAM" id="Coils"/>
    </source>
</evidence>
<evidence type="ECO:0000256" key="3">
    <source>
        <dbReference type="ARBA" id="ARBA00022737"/>
    </source>
</evidence>
<reference evidence="9" key="1">
    <citation type="journal article" date="2023" name="Mol. Phylogenet. Evol.">
        <title>Genome-scale phylogeny and comparative genomics of the fungal order Sordariales.</title>
        <authorList>
            <person name="Hensen N."/>
            <person name="Bonometti L."/>
            <person name="Westerberg I."/>
            <person name="Brannstrom I.O."/>
            <person name="Guillou S."/>
            <person name="Cros-Aarteil S."/>
            <person name="Calhoun S."/>
            <person name="Haridas S."/>
            <person name="Kuo A."/>
            <person name="Mondo S."/>
            <person name="Pangilinan J."/>
            <person name="Riley R."/>
            <person name="LaButti K."/>
            <person name="Andreopoulos B."/>
            <person name="Lipzen A."/>
            <person name="Chen C."/>
            <person name="Yan M."/>
            <person name="Daum C."/>
            <person name="Ng V."/>
            <person name="Clum A."/>
            <person name="Steindorff A."/>
            <person name="Ohm R.A."/>
            <person name="Martin F."/>
            <person name="Silar P."/>
            <person name="Natvig D.O."/>
            <person name="Lalanne C."/>
            <person name="Gautier V."/>
            <person name="Ament-Velasquez S.L."/>
            <person name="Kruys A."/>
            <person name="Hutchinson M.I."/>
            <person name="Powell A.J."/>
            <person name="Barry K."/>
            <person name="Miller A.N."/>
            <person name="Grigoriev I.V."/>
            <person name="Debuchy R."/>
            <person name="Gladieux P."/>
            <person name="Hiltunen Thoren M."/>
            <person name="Johannesson H."/>
        </authorList>
    </citation>
    <scope>NUCLEOTIDE SEQUENCE</scope>
    <source>
        <strain evidence="9">CBS 990.96</strain>
    </source>
</reference>
<proteinExistence type="predicted"/>
<reference evidence="9" key="2">
    <citation type="submission" date="2023-05" db="EMBL/GenBank/DDBJ databases">
        <authorList>
            <consortium name="Lawrence Berkeley National Laboratory"/>
            <person name="Steindorff A."/>
            <person name="Hensen N."/>
            <person name="Bonometti L."/>
            <person name="Westerberg I."/>
            <person name="Brannstrom I.O."/>
            <person name="Guillou S."/>
            <person name="Cros-Aarteil S."/>
            <person name="Calhoun S."/>
            <person name="Haridas S."/>
            <person name="Kuo A."/>
            <person name="Mondo S."/>
            <person name="Pangilinan J."/>
            <person name="Riley R."/>
            <person name="Labutti K."/>
            <person name="Andreopoulos B."/>
            <person name="Lipzen A."/>
            <person name="Chen C."/>
            <person name="Yanf M."/>
            <person name="Daum C."/>
            <person name="Ng V."/>
            <person name="Clum A."/>
            <person name="Ohm R."/>
            <person name="Martin F."/>
            <person name="Silar P."/>
            <person name="Natvig D."/>
            <person name="Lalanne C."/>
            <person name="Gautier V."/>
            <person name="Ament-Velasquez S.L."/>
            <person name="Kruys A."/>
            <person name="Hutchinson M.I."/>
            <person name="Powell A.J."/>
            <person name="Barry K."/>
            <person name="Miller A.N."/>
            <person name="Grigoriev I.V."/>
            <person name="Debuchy R."/>
            <person name="Gladieux P."/>
            <person name="Thoren M.H."/>
            <person name="Johannesson H."/>
        </authorList>
    </citation>
    <scope>NUCLEOTIDE SEQUENCE</scope>
    <source>
        <strain evidence="9">CBS 990.96</strain>
    </source>
</reference>
<dbReference type="Proteomes" id="UP001301958">
    <property type="component" value="Unassembled WGS sequence"/>
</dbReference>
<name>A0AAN7BIT8_9PEZI</name>
<keyword evidence="3" id="KW-0677">Repeat</keyword>
<keyword evidence="2" id="KW-0479">Metal-binding</keyword>
<dbReference type="GO" id="GO:0004842">
    <property type="term" value="F:ubiquitin-protein transferase activity"/>
    <property type="evidence" value="ECO:0007669"/>
    <property type="project" value="InterPro"/>
</dbReference>
<evidence type="ECO:0000313" key="9">
    <source>
        <dbReference type="EMBL" id="KAK4224096.1"/>
    </source>
</evidence>
<dbReference type="SUPFAM" id="SSF57850">
    <property type="entry name" value="RING/U-box"/>
    <property type="match status" value="2"/>
</dbReference>
<dbReference type="Pfam" id="PF22191">
    <property type="entry name" value="IBR_1"/>
    <property type="match status" value="1"/>
</dbReference>
<dbReference type="Gene3D" id="3.30.40.10">
    <property type="entry name" value="Zinc/RING finger domain, C3HC4 (zinc finger)"/>
    <property type="match status" value="1"/>
</dbReference>
<evidence type="ECO:0000256" key="2">
    <source>
        <dbReference type="ARBA" id="ARBA00022723"/>
    </source>
</evidence>
<keyword evidence="5" id="KW-0833">Ubl conjugation pathway</keyword>
<protein>
    <recommendedName>
        <fullName evidence="8">RING-type domain-containing protein</fullName>
    </recommendedName>
</protein>
<evidence type="ECO:0000256" key="4">
    <source>
        <dbReference type="ARBA" id="ARBA00022771"/>
    </source>
</evidence>
<dbReference type="Gene3D" id="1.20.120.1750">
    <property type="match status" value="1"/>
</dbReference>
<keyword evidence="4" id="KW-0863">Zinc-finger</keyword>
<gene>
    <name evidence="9" type="ORF">QBC38DRAFT_502570</name>
</gene>
<dbReference type="PROSITE" id="PS51873">
    <property type="entry name" value="TRIAD"/>
    <property type="match status" value="1"/>
</dbReference>
<feature type="coiled-coil region" evidence="7">
    <location>
        <begin position="290"/>
        <end position="324"/>
    </location>
</feature>
<evidence type="ECO:0000256" key="6">
    <source>
        <dbReference type="ARBA" id="ARBA00022833"/>
    </source>
</evidence>
<keyword evidence="1" id="KW-0808">Transferase</keyword>
<comment type="caution">
    <text evidence="9">The sequence shown here is derived from an EMBL/GenBank/DDBJ whole genome shotgun (WGS) entry which is preliminary data.</text>
</comment>
<feature type="domain" description="RING-type" evidence="8">
    <location>
        <begin position="146"/>
        <end position="380"/>
    </location>
</feature>
<keyword evidence="7" id="KW-0175">Coiled coil</keyword>
<keyword evidence="10" id="KW-1185">Reference proteome</keyword>